<comment type="caution">
    <text evidence="4">The sequence shown here is derived from an EMBL/GenBank/DDBJ whole genome shotgun (WGS) entry which is preliminary data.</text>
</comment>
<feature type="region of interest" description="Disordered" evidence="1">
    <location>
        <begin position="56"/>
        <end position="101"/>
    </location>
</feature>
<organism evidence="4 5">
    <name type="scientific">Lasallia pustulata</name>
    <dbReference type="NCBI Taxonomy" id="136370"/>
    <lineage>
        <taxon>Eukaryota</taxon>
        <taxon>Fungi</taxon>
        <taxon>Dikarya</taxon>
        <taxon>Ascomycota</taxon>
        <taxon>Pezizomycotina</taxon>
        <taxon>Lecanoromycetes</taxon>
        <taxon>OSLEUM clade</taxon>
        <taxon>Umbilicariomycetidae</taxon>
        <taxon>Umbilicariales</taxon>
        <taxon>Umbilicariaceae</taxon>
        <taxon>Lasallia</taxon>
    </lineage>
</organism>
<protein>
    <recommendedName>
        <fullName evidence="3">DUF7732 domain-containing protein</fullName>
    </recommendedName>
</protein>
<dbReference type="InterPro" id="IPR056634">
    <property type="entry name" value="DUF7732"/>
</dbReference>
<evidence type="ECO:0000256" key="1">
    <source>
        <dbReference type="SAM" id="MobiDB-lite"/>
    </source>
</evidence>
<feature type="domain" description="DUF7732" evidence="3">
    <location>
        <begin position="113"/>
        <end position="243"/>
    </location>
</feature>
<evidence type="ECO:0000259" key="3">
    <source>
        <dbReference type="Pfam" id="PF24866"/>
    </source>
</evidence>
<dbReference type="EMBL" id="VXIT01000001">
    <property type="protein sequence ID" value="KAA6415317.1"/>
    <property type="molecule type" value="Genomic_DNA"/>
</dbReference>
<sequence length="277" mass="27918">MRRQPIALLLIASAFLTASLSIPNHDTALSRREAEAAVQLLDAPLADRFDESLNHLEKRRGGGGSSSGGGRSGGSSASDSSSSGSSSSGSSSSGAGAGSVSSAARPSYGGGKYYGGGSTSAYSAGARSPAGITPYLLGGAALGIFPGLWLYGAYAYPYLHPYSFVNRTAANSSNPNGVNQTLPVTCLCQEYNPCGCDDNGNTTYVDSLLGNGSASDVNSSLVTVGPVNGTKTVVLNGTLPNGTSTTSAAGPGVQRTLLESSGFWIVGAIVGYTVWFM</sequence>
<dbReference type="AlphaFoldDB" id="A0A5M8Q1Q5"/>
<dbReference type="OrthoDB" id="5425547at2759"/>
<dbReference type="Pfam" id="PF24866">
    <property type="entry name" value="DUF7732"/>
    <property type="match status" value="1"/>
</dbReference>
<gene>
    <name evidence="4" type="ORF">FRX48_00032</name>
</gene>
<feature type="chain" id="PRO_5024417558" description="DUF7732 domain-containing protein" evidence="2">
    <location>
        <begin position="22"/>
        <end position="277"/>
    </location>
</feature>
<feature type="signal peptide" evidence="2">
    <location>
        <begin position="1"/>
        <end position="21"/>
    </location>
</feature>
<feature type="compositionally biased region" description="Low complexity" evidence="1">
    <location>
        <begin position="74"/>
        <end position="101"/>
    </location>
</feature>
<feature type="compositionally biased region" description="Gly residues" evidence="1">
    <location>
        <begin position="62"/>
        <end position="73"/>
    </location>
</feature>
<evidence type="ECO:0000256" key="2">
    <source>
        <dbReference type="SAM" id="SignalP"/>
    </source>
</evidence>
<dbReference type="PANTHER" id="PTHR42091">
    <property type="entry name" value="CONSERVED GLYCINE-RICH PROTEIN (AFU_ORTHOLOGUE AFUA_7G02440)"/>
    <property type="match status" value="1"/>
</dbReference>
<dbReference type="PANTHER" id="PTHR42091:SF1">
    <property type="entry name" value="CONSERVED GLYCINE-RICH PROTEIN (AFU_ORTHOLOGUE AFUA_7G02440)"/>
    <property type="match status" value="1"/>
</dbReference>
<name>A0A5M8Q1Q5_9LECA</name>
<dbReference type="Proteomes" id="UP000324767">
    <property type="component" value="Unassembled WGS sequence"/>
</dbReference>
<evidence type="ECO:0000313" key="4">
    <source>
        <dbReference type="EMBL" id="KAA6415317.1"/>
    </source>
</evidence>
<proteinExistence type="predicted"/>
<keyword evidence="2" id="KW-0732">Signal</keyword>
<evidence type="ECO:0000313" key="5">
    <source>
        <dbReference type="Proteomes" id="UP000324767"/>
    </source>
</evidence>
<accession>A0A5M8Q1Q5</accession>
<reference evidence="4 5" key="1">
    <citation type="submission" date="2019-09" db="EMBL/GenBank/DDBJ databases">
        <title>The hologenome of the rock-dwelling lichen Lasallia pustulata.</title>
        <authorList>
            <person name="Greshake Tzovaras B."/>
            <person name="Segers F."/>
            <person name="Bicker A."/>
            <person name="Dal Grande F."/>
            <person name="Otte J."/>
            <person name="Hankeln T."/>
            <person name="Schmitt I."/>
            <person name="Ebersberger I."/>
        </authorList>
    </citation>
    <scope>NUCLEOTIDE SEQUENCE [LARGE SCALE GENOMIC DNA]</scope>
    <source>
        <strain evidence="4">A1-1</strain>
    </source>
</reference>